<dbReference type="InterPro" id="IPR037522">
    <property type="entry name" value="HD_GYP_dom"/>
</dbReference>
<evidence type="ECO:0000259" key="2">
    <source>
        <dbReference type="PROSITE" id="PS51832"/>
    </source>
</evidence>
<dbReference type="CDD" id="cd00077">
    <property type="entry name" value="HDc"/>
    <property type="match status" value="1"/>
</dbReference>
<dbReference type="EMBL" id="CP002160">
    <property type="protein sequence ID" value="ADL54014.1"/>
    <property type="molecule type" value="Genomic_DNA"/>
</dbReference>
<name>D9SPB2_CLOC7</name>
<dbReference type="Gene3D" id="1.10.3210.10">
    <property type="entry name" value="Hypothetical protein af1432"/>
    <property type="match status" value="1"/>
</dbReference>
<feature type="domain" description="HD" evidence="1">
    <location>
        <begin position="126"/>
        <end position="249"/>
    </location>
</feature>
<dbReference type="SMART" id="SM00471">
    <property type="entry name" value="HDc"/>
    <property type="match status" value="1"/>
</dbReference>
<evidence type="ECO:0000259" key="1">
    <source>
        <dbReference type="PROSITE" id="PS51831"/>
    </source>
</evidence>
<dbReference type="HOGENOM" id="CLU_000445_92_1_9"/>
<dbReference type="AlphaFoldDB" id="D9SPB2"/>
<dbReference type="GO" id="GO:0016787">
    <property type="term" value="F:hydrolase activity"/>
    <property type="evidence" value="ECO:0007669"/>
    <property type="project" value="UniProtKB-KW"/>
</dbReference>
<dbReference type="KEGG" id="ccb:Clocel_4357"/>
<dbReference type="Pfam" id="PF13487">
    <property type="entry name" value="HD_5"/>
    <property type="match status" value="1"/>
</dbReference>
<keyword evidence="3" id="KW-0378">Hydrolase</keyword>
<dbReference type="PANTHER" id="PTHR43155:SF2">
    <property type="entry name" value="CYCLIC DI-GMP PHOSPHODIESTERASE PA4108"/>
    <property type="match status" value="1"/>
</dbReference>
<dbReference type="OrthoDB" id="9804747at2"/>
<gene>
    <name evidence="3" type="ordered locus">Clocel_4357</name>
</gene>
<dbReference type="RefSeq" id="WP_010074372.1">
    <property type="nucleotide sequence ID" value="NC_014393.1"/>
</dbReference>
<keyword evidence="4" id="KW-1185">Reference proteome</keyword>
<feature type="domain" description="HD-GYP" evidence="2">
    <location>
        <begin position="104"/>
        <end position="300"/>
    </location>
</feature>
<dbReference type="SUPFAM" id="SSF109604">
    <property type="entry name" value="HD-domain/PDEase-like"/>
    <property type="match status" value="1"/>
</dbReference>
<protein>
    <submittedName>
        <fullName evidence="3">Metal dependent phosphohydrolase</fullName>
    </submittedName>
</protein>
<dbReference type="STRING" id="573061.Clocel_4357"/>
<dbReference type="InterPro" id="IPR006674">
    <property type="entry name" value="HD_domain"/>
</dbReference>
<dbReference type="PANTHER" id="PTHR43155">
    <property type="entry name" value="CYCLIC DI-GMP PHOSPHODIESTERASE PA4108-RELATED"/>
    <property type="match status" value="1"/>
</dbReference>
<accession>D9SPB2</accession>
<sequence>MRLVFLTNIQDNEVLAKDVLDNNGIPLLTAGTEMSHSYITSLKRKGILFVYVKDDDLSDIKEDIKLKEAKQHAIETLPEAFNCIASKDYMATSKLIESIDVLVNYIEEQDNINTSLYEVMLYDDYTYIHSIDTAMMAIFLGKKLGLEGKELRELGISALLHDIGKTQIPHEIISKKSKLSDEEFELIKEHPTLGKKILEEAQCFSHKILAGVAHHHERYDGSGYPYGLRGKYISEFGRIISICDVFTAVTANRSYRSRYEPNEAYELMLSGSGTLFDPKIIEVFKRYVFIYPLGSCVRLSNSQEGYIVKQNPDFPDKPIVRILFDGKEDTESKPYEIDLSKSTNIIITSIVTGKDDELIAQ</sequence>
<organism evidence="3 4">
    <name type="scientific">Clostridium cellulovorans (strain ATCC 35296 / DSM 3052 / OCM 3 / 743B)</name>
    <dbReference type="NCBI Taxonomy" id="573061"/>
    <lineage>
        <taxon>Bacteria</taxon>
        <taxon>Bacillati</taxon>
        <taxon>Bacillota</taxon>
        <taxon>Clostridia</taxon>
        <taxon>Eubacteriales</taxon>
        <taxon>Clostridiaceae</taxon>
        <taxon>Clostridium</taxon>
    </lineage>
</organism>
<dbReference type="eggNOG" id="COG2206">
    <property type="taxonomic scope" value="Bacteria"/>
</dbReference>
<proteinExistence type="predicted"/>
<evidence type="ECO:0000313" key="4">
    <source>
        <dbReference type="Proteomes" id="UP000002730"/>
    </source>
</evidence>
<dbReference type="Proteomes" id="UP000002730">
    <property type="component" value="Chromosome"/>
</dbReference>
<dbReference type="PROSITE" id="PS51831">
    <property type="entry name" value="HD"/>
    <property type="match status" value="1"/>
</dbReference>
<reference evidence="3 4" key="1">
    <citation type="submission" date="2010-08" db="EMBL/GenBank/DDBJ databases">
        <title>Complete sequence of Clostridium cellulovorans 743B.</title>
        <authorList>
            <consortium name="US DOE Joint Genome Institute"/>
            <person name="Lucas S."/>
            <person name="Copeland A."/>
            <person name="Lapidus A."/>
            <person name="Cheng J.-F."/>
            <person name="Bruce D."/>
            <person name="Goodwin L."/>
            <person name="Pitluck S."/>
            <person name="Chertkov O."/>
            <person name="Detter J.C."/>
            <person name="Han C."/>
            <person name="Tapia R."/>
            <person name="Land M."/>
            <person name="Hauser L."/>
            <person name="Chang Y.-J."/>
            <person name="Jeffries C."/>
            <person name="Kyrpides N."/>
            <person name="Ivanova N."/>
            <person name="Mikhailova N."/>
            <person name="Hemme C.L."/>
            <person name="Woyke T."/>
        </authorList>
    </citation>
    <scope>NUCLEOTIDE SEQUENCE [LARGE SCALE GENOMIC DNA]</scope>
    <source>
        <strain evidence="4">ATCC 35296 / DSM 3052 / OCM 3 / 743B</strain>
    </source>
</reference>
<evidence type="ECO:0000313" key="3">
    <source>
        <dbReference type="EMBL" id="ADL54014.1"/>
    </source>
</evidence>
<dbReference type="PROSITE" id="PS51832">
    <property type="entry name" value="HD_GYP"/>
    <property type="match status" value="1"/>
</dbReference>
<dbReference type="InterPro" id="IPR003607">
    <property type="entry name" value="HD/PDEase_dom"/>
</dbReference>